<dbReference type="InterPro" id="IPR008240">
    <property type="entry name" value="Chorismate_mutase_periplasmic"/>
</dbReference>
<evidence type="ECO:0000259" key="3">
    <source>
        <dbReference type="PROSITE" id="PS51168"/>
    </source>
</evidence>
<reference evidence="4" key="1">
    <citation type="submission" date="2022-12" db="EMBL/GenBank/DDBJ databases">
        <title>Genome assemblies of Blomia tropicalis.</title>
        <authorList>
            <person name="Cui Y."/>
        </authorList>
    </citation>
    <scope>NUCLEOTIDE SEQUENCE</scope>
    <source>
        <tissue evidence="4">Adult mites</tissue>
    </source>
</reference>
<keyword evidence="5" id="KW-1185">Reference proteome</keyword>
<dbReference type="InterPro" id="IPR002701">
    <property type="entry name" value="CM_II_prokaryot"/>
</dbReference>
<organism evidence="4 5">
    <name type="scientific">Blomia tropicalis</name>
    <name type="common">Mite</name>
    <dbReference type="NCBI Taxonomy" id="40697"/>
    <lineage>
        <taxon>Eukaryota</taxon>
        <taxon>Metazoa</taxon>
        <taxon>Ecdysozoa</taxon>
        <taxon>Arthropoda</taxon>
        <taxon>Chelicerata</taxon>
        <taxon>Arachnida</taxon>
        <taxon>Acari</taxon>
        <taxon>Acariformes</taxon>
        <taxon>Sarcoptiformes</taxon>
        <taxon>Astigmata</taxon>
        <taxon>Glycyphagoidea</taxon>
        <taxon>Echimyopodidae</taxon>
        <taxon>Blomia</taxon>
    </lineage>
</organism>
<dbReference type="InterPro" id="IPR026682">
    <property type="entry name" value="AKT1S1"/>
</dbReference>
<dbReference type="InterPro" id="IPR036979">
    <property type="entry name" value="CM_dom_sf"/>
</dbReference>
<dbReference type="SUPFAM" id="SSF48600">
    <property type="entry name" value="Chorismate mutase II"/>
    <property type="match status" value="1"/>
</dbReference>
<dbReference type="PROSITE" id="PS51168">
    <property type="entry name" value="CHORISMATE_MUT_2"/>
    <property type="match status" value="1"/>
</dbReference>
<comment type="caution">
    <text evidence="4">The sequence shown here is derived from an EMBL/GenBank/DDBJ whole genome shotgun (WGS) entry which is preliminary data.</text>
</comment>
<dbReference type="GO" id="GO:0048011">
    <property type="term" value="P:neurotrophin TRK receptor signaling pathway"/>
    <property type="evidence" value="ECO:0007669"/>
    <property type="project" value="InterPro"/>
</dbReference>
<dbReference type="GO" id="GO:0046417">
    <property type="term" value="P:chorismate metabolic process"/>
    <property type="evidence" value="ECO:0007669"/>
    <property type="project" value="InterPro"/>
</dbReference>
<evidence type="ECO:0000313" key="4">
    <source>
        <dbReference type="EMBL" id="KAJ6219362.1"/>
    </source>
</evidence>
<dbReference type="InterPro" id="IPR036263">
    <property type="entry name" value="Chorismate_II_sf"/>
</dbReference>
<dbReference type="PANTHER" id="PTHR21844:SF2">
    <property type="entry name" value="PROLINE-RICH AKT1 SUBSTRATE 1"/>
    <property type="match status" value="1"/>
</dbReference>
<dbReference type="NCBIfam" id="TIGR01806">
    <property type="entry name" value="CM_mono2"/>
    <property type="match status" value="1"/>
</dbReference>
<evidence type="ECO:0000313" key="5">
    <source>
        <dbReference type="Proteomes" id="UP001142055"/>
    </source>
</evidence>
<name>A0A9Q0M844_BLOTA</name>
<dbReference type="GO" id="GO:0004106">
    <property type="term" value="F:chorismate mutase activity"/>
    <property type="evidence" value="ECO:0007669"/>
    <property type="project" value="InterPro"/>
</dbReference>
<dbReference type="Gene3D" id="1.20.59.10">
    <property type="entry name" value="Chorismate mutase"/>
    <property type="match status" value="1"/>
</dbReference>
<dbReference type="GO" id="GO:0005737">
    <property type="term" value="C:cytoplasm"/>
    <property type="evidence" value="ECO:0007669"/>
    <property type="project" value="TreeGrafter"/>
</dbReference>
<dbReference type="Pfam" id="PF01817">
    <property type="entry name" value="CM_2"/>
    <property type="match status" value="1"/>
</dbReference>
<feature type="region of interest" description="Disordered" evidence="2">
    <location>
        <begin position="428"/>
        <end position="449"/>
    </location>
</feature>
<evidence type="ECO:0000256" key="1">
    <source>
        <dbReference type="ARBA" id="ARBA00022729"/>
    </source>
</evidence>
<protein>
    <recommendedName>
        <fullName evidence="3">Chorismate mutase domain-containing protein</fullName>
    </recommendedName>
</protein>
<dbReference type="Proteomes" id="UP001142055">
    <property type="component" value="Chromosome 2"/>
</dbReference>
<dbReference type="SMART" id="SM00830">
    <property type="entry name" value="CM_2"/>
    <property type="match status" value="1"/>
</dbReference>
<keyword evidence="1" id="KW-0732">Signal</keyword>
<sequence>MIETFVCKCLNVTISGDTDEVSQDEVEYIQRHRFVRELTNWSLVKSKTFGPIKICHDFLCLKRNIGNWQINICAICECETHAIWNNGNNDRLMDAKPADSLDNVIFVSPLLLSDEHKIDKLRSDPNYSTTFGIIMPRDLSKNFSQSNPIIRQHDQESEQPLGSFADLENRVNEKVKQFLYDEQRNMEERIKVYALKENQNFEQLCQTAQMEKNDFVKIADSIRLRMVDHSSSFDKENNSEIEYQSKVAEYEPMKDRYTNVGRHRHYATEQRNLKAFQLIDGNEDQSYTKQKIQRSTDFDGLFDMDDIDIDNNGRYSKNDNDNYQQGQLSFLDETLLYGEQDTFPTTTKTTQLVRGMDMSENDNLPLSSSGINVSSSSTSSIRTRKVASSVVQTIPYPHQTKANRFSASSQQTPNSLPIKIPHYRSRTTDLDSDESYNNHSNNAKGGESIADRIQKLARSVRNENDLLDDRPRCRLNTGDLLKSLSSTISSNDSDSMLNCTQLISLDGSKMINQQPYNLRPLLEHKQFLCLLAKRLLIGADVARYKWMKKLPILDQKREQLILNLMLAAANSSSLDFKWSKEFFQNQMEANRIIQEQLFEIWSREDILFENSTIPDLNGLIRPKIDRINRKLIDLAVKTKIFRSSDWCLPITHFEADNIELELTLNSNESETFFDVSLRNICT</sequence>
<dbReference type="OMA" id="CLNVQLI"/>
<proteinExistence type="predicted"/>
<dbReference type="PANTHER" id="PTHR21844">
    <property type="entry name" value="AKT1 SUBSTRATE 1 PROTEIN"/>
    <property type="match status" value="1"/>
</dbReference>
<dbReference type="GO" id="GO:0032007">
    <property type="term" value="P:negative regulation of TOR signaling"/>
    <property type="evidence" value="ECO:0007669"/>
    <property type="project" value="InterPro"/>
</dbReference>
<feature type="domain" description="Chorismate mutase" evidence="3">
    <location>
        <begin position="505"/>
        <end position="598"/>
    </location>
</feature>
<dbReference type="AlphaFoldDB" id="A0A9Q0M844"/>
<gene>
    <name evidence="4" type="ORF">RDWZM_005174</name>
</gene>
<dbReference type="EMBL" id="JAPWDV010000002">
    <property type="protein sequence ID" value="KAJ6219362.1"/>
    <property type="molecule type" value="Genomic_DNA"/>
</dbReference>
<accession>A0A9Q0M844</accession>
<evidence type="ECO:0000256" key="2">
    <source>
        <dbReference type="SAM" id="MobiDB-lite"/>
    </source>
</evidence>